<feature type="transmembrane region" description="Helical" evidence="7">
    <location>
        <begin position="31"/>
        <end position="57"/>
    </location>
</feature>
<evidence type="ECO:0000313" key="9">
    <source>
        <dbReference type="EMBL" id="VFV25692.1"/>
    </source>
</evidence>
<comment type="subcellular location">
    <subcellularLocation>
        <location evidence="1">Membrane</location>
    </subcellularLocation>
</comment>
<dbReference type="Gene3D" id="1.20.1070.10">
    <property type="entry name" value="Rhodopsin 7-helix transmembrane proteins"/>
    <property type="match status" value="1"/>
</dbReference>
<feature type="non-terminal residue" evidence="9">
    <location>
        <position position="1"/>
    </location>
</feature>
<dbReference type="SUPFAM" id="SSF81321">
    <property type="entry name" value="Family A G protein-coupled receptor-like"/>
    <property type="match status" value="1"/>
</dbReference>
<evidence type="ECO:0000256" key="3">
    <source>
        <dbReference type="ARBA" id="ARBA00022989"/>
    </source>
</evidence>
<evidence type="ECO:0000256" key="1">
    <source>
        <dbReference type="ARBA" id="ARBA00004370"/>
    </source>
</evidence>
<dbReference type="InterPro" id="IPR000276">
    <property type="entry name" value="GPCR_Rhodpsn"/>
</dbReference>
<dbReference type="PROSITE" id="PS00237">
    <property type="entry name" value="G_PROTEIN_RECEP_F1_1"/>
    <property type="match status" value="1"/>
</dbReference>
<proteinExistence type="inferred from homology"/>
<evidence type="ECO:0000256" key="4">
    <source>
        <dbReference type="ARBA" id="ARBA00023040"/>
    </source>
</evidence>
<dbReference type="PRINTS" id="PR00237">
    <property type="entry name" value="GPCRRHODOPSN"/>
</dbReference>
<keyword evidence="10" id="KW-1185">Reference proteome</keyword>
<organism evidence="9 10">
    <name type="scientific">Lynx pardinus</name>
    <name type="common">Iberian lynx</name>
    <name type="synonym">Felis pardina</name>
    <dbReference type="NCBI Taxonomy" id="191816"/>
    <lineage>
        <taxon>Eukaryota</taxon>
        <taxon>Metazoa</taxon>
        <taxon>Chordata</taxon>
        <taxon>Craniata</taxon>
        <taxon>Vertebrata</taxon>
        <taxon>Euteleostomi</taxon>
        <taxon>Mammalia</taxon>
        <taxon>Eutheria</taxon>
        <taxon>Laurasiatheria</taxon>
        <taxon>Carnivora</taxon>
        <taxon>Feliformia</taxon>
        <taxon>Felidae</taxon>
        <taxon>Felinae</taxon>
        <taxon>Lynx</taxon>
    </lineage>
</organism>
<dbReference type="PROSITE" id="PS50262">
    <property type="entry name" value="G_PROTEIN_RECEP_F1_2"/>
    <property type="match status" value="1"/>
</dbReference>
<sequence>IKKTFIMAQDYQIFNTDIIILGISSHSPNHIFLFSLVLGIFTVAFTENSVMVLLIYLETQLHTPMYFLVSQLSLMDLMLICTTVPKMVFNYLSASPFLWQGVTEIFFYASLIGCEYFLLAVMAYDRYIAVCHPLR</sequence>
<evidence type="ECO:0000256" key="2">
    <source>
        <dbReference type="ARBA" id="ARBA00022692"/>
    </source>
</evidence>
<evidence type="ECO:0000313" key="10">
    <source>
        <dbReference type="Proteomes" id="UP000386466"/>
    </source>
</evidence>
<keyword evidence="6 9" id="KW-0675">Receptor</keyword>
<dbReference type="GO" id="GO:0016020">
    <property type="term" value="C:membrane"/>
    <property type="evidence" value="ECO:0007669"/>
    <property type="project" value="UniProtKB-SubCell"/>
</dbReference>
<name>A0A485N693_LYNPA</name>
<comment type="similarity">
    <text evidence="6">Belongs to the G-protein coupled receptor 1 family.</text>
</comment>
<evidence type="ECO:0000256" key="7">
    <source>
        <dbReference type="SAM" id="Phobius"/>
    </source>
</evidence>
<dbReference type="AlphaFoldDB" id="A0A485N693"/>
<keyword evidence="6" id="KW-0807">Transducer</keyword>
<keyword evidence="3 7" id="KW-1133">Transmembrane helix</keyword>
<dbReference type="Pfam" id="PF00001">
    <property type="entry name" value="7tm_1"/>
    <property type="match status" value="1"/>
</dbReference>
<dbReference type="PANTHER" id="PTHR26453">
    <property type="entry name" value="OLFACTORY RECEPTOR"/>
    <property type="match status" value="1"/>
</dbReference>
<evidence type="ECO:0000256" key="5">
    <source>
        <dbReference type="ARBA" id="ARBA00023136"/>
    </source>
</evidence>
<evidence type="ECO:0000259" key="8">
    <source>
        <dbReference type="PROSITE" id="PS50262"/>
    </source>
</evidence>
<keyword evidence="2 6" id="KW-0812">Transmembrane</keyword>
<dbReference type="GO" id="GO:0004930">
    <property type="term" value="F:G protein-coupled receptor activity"/>
    <property type="evidence" value="ECO:0007669"/>
    <property type="project" value="UniProtKB-KW"/>
</dbReference>
<gene>
    <name evidence="9" type="ORF">LYPA_23C013428</name>
</gene>
<feature type="transmembrane region" description="Helical" evidence="7">
    <location>
        <begin position="105"/>
        <end position="124"/>
    </location>
</feature>
<keyword evidence="5 7" id="KW-0472">Membrane</keyword>
<evidence type="ECO:0000256" key="6">
    <source>
        <dbReference type="RuleBase" id="RU000688"/>
    </source>
</evidence>
<feature type="domain" description="G-protein coupled receptors family 1 profile" evidence="8">
    <location>
        <begin position="47"/>
        <end position="135"/>
    </location>
</feature>
<dbReference type="EMBL" id="CAAGRJ010007862">
    <property type="protein sequence ID" value="VFV25692.1"/>
    <property type="molecule type" value="Genomic_DNA"/>
</dbReference>
<reference evidence="9 10" key="1">
    <citation type="submission" date="2019-01" db="EMBL/GenBank/DDBJ databases">
        <authorList>
            <person name="Alioto T."/>
            <person name="Alioto T."/>
        </authorList>
    </citation>
    <scope>NUCLEOTIDE SEQUENCE [LARGE SCALE GENOMIC DNA]</scope>
</reference>
<accession>A0A485N693</accession>
<dbReference type="InterPro" id="IPR017452">
    <property type="entry name" value="GPCR_Rhodpsn_7TM"/>
</dbReference>
<keyword evidence="4 6" id="KW-0297">G-protein coupled receptor</keyword>
<dbReference type="Proteomes" id="UP000386466">
    <property type="component" value="Unassembled WGS sequence"/>
</dbReference>
<protein>
    <submittedName>
        <fullName evidence="9">Olfactory receptor 2m3-like</fullName>
    </submittedName>
</protein>